<reference evidence="2 3" key="1">
    <citation type="submission" date="2024-02" db="EMBL/GenBank/DDBJ databases">
        <authorList>
            <person name="Daric V."/>
            <person name="Darras S."/>
        </authorList>
    </citation>
    <scope>NUCLEOTIDE SEQUENCE [LARGE SCALE GENOMIC DNA]</scope>
</reference>
<evidence type="ECO:0000313" key="2">
    <source>
        <dbReference type="EMBL" id="CAK8686901.1"/>
    </source>
</evidence>
<keyword evidence="3" id="KW-1185">Reference proteome</keyword>
<feature type="region of interest" description="Disordered" evidence="1">
    <location>
        <begin position="1"/>
        <end position="34"/>
    </location>
</feature>
<accession>A0ABP0G4Z7</accession>
<evidence type="ECO:0000256" key="1">
    <source>
        <dbReference type="SAM" id="MobiDB-lite"/>
    </source>
</evidence>
<name>A0ABP0G4Z7_CLALP</name>
<protein>
    <submittedName>
        <fullName evidence="2">Uncharacterized protein</fullName>
    </submittedName>
</protein>
<proteinExistence type="predicted"/>
<gene>
    <name evidence="2" type="ORF">CVLEPA_LOCUS18937</name>
</gene>
<comment type="caution">
    <text evidence="2">The sequence shown here is derived from an EMBL/GenBank/DDBJ whole genome shotgun (WGS) entry which is preliminary data.</text>
</comment>
<sequence length="173" mass="19383">MNSKNNATAGEKPKNMSLKTYAAEKNKNQATKTNNIEFESADDSLSDKNAFKVLCGSRVSSAPKFLSEVKQVSSTSEDDATSSCSEDFSEVEMSPWDSMVFNSTMEYCVQPNHSKRKYSVSFDNGADVSCLFPRTPELFQVFLNILQPSWNLFLGKAKEFSEKKQQDFLPNPL</sequence>
<dbReference type="Proteomes" id="UP001642483">
    <property type="component" value="Unassembled WGS sequence"/>
</dbReference>
<dbReference type="EMBL" id="CAWYQH010000103">
    <property type="protein sequence ID" value="CAK8686901.1"/>
    <property type="molecule type" value="Genomic_DNA"/>
</dbReference>
<organism evidence="2 3">
    <name type="scientific">Clavelina lepadiformis</name>
    <name type="common">Light-bulb sea squirt</name>
    <name type="synonym">Ascidia lepadiformis</name>
    <dbReference type="NCBI Taxonomy" id="159417"/>
    <lineage>
        <taxon>Eukaryota</taxon>
        <taxon>Metazoa</taxon>
        <taxon>Chordata</taxon>
        <taxon>Tunicata</taxon>
        <taxon>Ascidiacea</taxon>
        <taxon>Aplousobranchia</taxon>
        <taxon>Clavelinidae</taxon>
        <taxon>Clavelina</taxon>
    </lineage>
</organism>
<evidence type="ECO:0000313" key="3">
    <source>
        <dbReference type="Proteomes" id="UP001642483"/>
    </source>
</evidence>